<comment type="caution">
    <text evidence="2">The sequence shown here is derived from an EMBL/GenBank/DDBJ whole genome shotgun (WGS) entry which is preliminary data.</text>
</comment>
<dbReference type="Gene3D" id="3.40.50.720">
    <property type="entry name" value="NAD(P)-binding Rossmann-like Domain"/>
    <property type="match status" value="1"/>
</dbReference>
<dbReference type="Proteomes" id="UP000092993">
    <property type="component" value="Unassembled WGS sequence"/>
</dbReference>
<dbReference type="OrthoDB" id="10262413at2759"/>
<dbReference type="STRING" id="5627.A0A1C7M6W9"/>
<dbReference type="GO" id="GO:0004029">
    <property type="term" value="F:aldehyde dehydrogenase (NAD+) activity"/>
    <property type="evidence" value="ECO:0007669"/>
    <property type="project" value="TreeGrafter"/>
</dbReference>
<keyword evidence="3" id="KW-1185">Reference proteome</keyword>
<dbReference type="OMA" id="QCASADH"/>
<feature type="domain" description="NAD(P)-binding" evidence="1">
    <location>
        <begin position="11"/>
        <end position="101"/>
    </location>
</feature>
<evidence type="ECO:0000313" key="3">
    <source>
        <dbReference type="Proteomes" id="UP000092993"/>
    </source>
</evidence>
<gene>
    <name evidence="2" type="ORF">A0H81_07905</name>
</gene>
<sequence length="187" mass="20512">MSAKTAIFLLGGTGYIGGSVLTRFIQHPNASHFDITVLVRSEEKAKKLEPFGVRTVVGSLSDTDKLEELASQSKVVVACANADDLTAARALLKGLKKRHYRTGEIPIFIQTSGTGVLRDNAVGMFPTSTIYYDSDPDQMETLAPTQPHRNVDLAIVDADKQGFVKTYIILHRRSTGLHQAHWSTRES</sequence>
<dbReference type="Pfam" id="PF13460">
    <property type="entry name" value="NAD_binding_10"/>
    <property type="match status" value="1"/>
</dbReference>
<dbReference type="SUPFAM" id="SSF51735">
    <property type="entry name" value="NAD(P)-binding Rossmann-fold domains"/>
    <property type="match status" value="1"/>
</dbReference>
<evidence type="ECO:0000313" key="2">
    <source>
        <dbReference type="EMBL" id="OBZ72277.1"/>
    </source>
</evidence>
<reference evidence="2 3" key="1">
    <citation type="submission" date="2016-03" db="EMBL/GenBank/DDBJ databases">
        <title>Whole genome sequencing of Grifola frondosa 9006-11.</title>
        <authorList>
            <person name="Min B."/>
            <person name="Park H."/>
            <person name="Kim J.-G."/>
            <person name="Cho H."/>
            <person name="Oh Y.-L."/>
            <person name="Kong W.-S."/>
            <person name="Choi I.-G."/>
        </authorList>
    </citation>
    <scope>NUCLEOTIDE SEQUENCE [LARGE SCALE GENOMIC DNA]</scope>
    <source>
        <strain evidence="2 3">9006-11</strain>
    </source>
</reference>
<dbReference type="GO" id="GO:0005737">
    <property type="term" value="C:cytoplasm"/>
    <property type="evidence" value="ECO:0007669"/>
    <property type="project" value="TreeGrafter"/>
</dbReference>
<dbReference type="AlphaFoldDB" id="A0A1C7M6W9"/>
<evidence type="ECO:0000259" key="1">
    <source>
        <dbReference type="Pfam" id="PF13460"/>
    </source>
</evidence>
<dbReference type="PANTHER" id="PTHR48079">
    <property type="entry name" value="PROTEIN YEEZ"/>
    <property type="match status" value="1"/>
</dbReference>
<dbReference type="InterPro" id="IPR036291">
    <property type="entry name" value="NAD(P)-bd_dom_sf"/>
</dbReference>
<organism evidence="2 3">
    <name type="scientific">Grifola frondosa</name>
    <name type="common">Maitake</name>
    <name type="synonym">Polyporus frondosus</name>
    <dbReference type="NCBI Taxonomy" id="5627"/>
    <lineage>
        <taxon>Eukaryota</taxon>
        <taxon>Fungi</taxon>
        <taxon>Dikarya</taxon>
        <taxon>Basidiomycota</taxon>
        <taxon>Agaricomycotina</taxon>
        <taxon>Agaricomycetes</taxon>
        <taxon>Polyporales</taxon>
        <taxon>Grifolaceae</taxon>
        <taxon>Grifola</taxon>
    </lineage>
</organism>
<protein>
    <recommendedName>
        <fullName evidence="1">NAD(P)-binding domain-containing protein</fullName>
    </recommendedName>
</protein>
<accession>A0A1C7M6W9</accession>
<dbReference type="InterPro" id="IPR016040">
    <property type="entry name" value="NAD(P)-bd_dom"/>
</dbReference>
<dbReference type="PANTHER" id="PTHR48079:SF6">
    <property type="entry name" value="NAD(P)-BINDING DOMAIN-CONTAINING PROTEIN-RELATED"/>
    <property type="match status" value="1"/>
</dbReference>
<dbReference type="EMBL" id="LUGG01000009">
    <property type="protein sequence ID" value="OBZ72277.1"/>
    <property type="molecule type" value="Genomic_DNA"/>
</dbReference>
<proteinExistence type="predicted"/>
<dbReference type="InterPro" id="IPR051783">
    <property type="entry name" value="NAD(P)-dependent_oxidoreduct"/>
</dbReference>
<name>A0A1C7M6W9_GRIFR</name>